<dbReference type="InterPro" id="IPR032675">
    <property type="entry name" value="LRR_dom_sf"/>
</dbReference>
<sequence length="372" mass="42957">MDIHIFRIICEGLNLDFLDVSFPEAAEWIAYAADHNPKMIELSFDGLGYCTNYIPDCLFNCKTLEEVKLKMPMIDMGEIKPNKVYLPRLRKLNLNGVNFGSDNLEKILSGCPILEDLRMEYCALKMSSFACHSVKRLQLLSPKISQETISISVPCVENIVFRNDIDMDYGIILKDARKVTQAILLSTSSVNQQKYPCHLLSRLWGVEHLEISSSFIEDTLQGGMQKFPMFHNLKSLFIQEFSVCCDFDAWSSFIKHCTNLEKLYFKPLEELCKGDEKHNRVQMHKNLEKTEGFPCKNLKKVGIVYRELCTSMCKLSRLIKQQTKEIKGIEIVFIRNSVSFEHGSLFDRLKMFEDLQLTGREVLFRLCEQLQA</sequence>
<comment type="caution">
    <text evidence="2">The sequence shown here is derived from an EMBL/GenBank/DDBJ whole genome shotgun (WGS) entry which is preliminary data.</text>
</comment>
<evidence type="ECO:0000313" key="3">
    <source>
        <dbReference type="Proteomes" id="UP000623129"/>
    </source>
</evidence>
<dbReference type="Pfam" id="PF24758">
    <property type="entry name" value="LRR_At5g56370"/>
    <property type="match status" value="1"/>
</dbReference>
<keyword evidence="3" id="KW-1185">Reference proteome</keyword>
<dbReference type="InterPro" id="IPR055411">
    <property type="entry name" value="LRR_FXL15/At3g58940/PEG3-like"/>
</dbReference>
<dbReference type="Gene3D" id="3.80.10.10">
    <property type="entry name" value="Ribonuclease Inhibitor"/>
    <property type="match status" value="1"/>
</dbReference>
<dbReference type="Proteomes" id="UP000623129">
    <property type="component" value="Unassembled WGS sequence"/>
</dbReference>
<dbReference type="SUPFAM" id="SSF52047">
    <property type="entry name" value="RNI-like"/>
    <property type="match status" value="1"/>
</dbReference>
<protein>
    <submittedName>
        <fullName evidence="2">Putative F-box/FBD/LRR-repeat protein</fullName>
    </submittedName>
</protein>
<proteinExistence type="predicted"/>
<dbReference type="PANTHER" id="PTHR31900:SF34">
    <property type="entry name" value="EMB|CAB62440.1-RELATED"/>
    <property type="match status" value="1"/>
</dbReference>
<reference evidence="2" key="1">
    <citation type="submission" date="2020-01" db="EMBL/GenBank/DDBJ databases">
        <title>Genome sequence of Kobresia littledalei, the first chromosome-level genome in the family Cyperaceae.</title>
        <authorList>
            <person name="Qu G."/>
        </authorList>
    </citation>
    <scope>NUCLEOTIDE SEQUENCE</scope>
    <source>
        <strain evidence="2">C.B.Clarke</strain>
        <tissue evidence="2">Leaf</tissue>
    </source>
</reference>
<feature type="domain" description="F-box/LRR-repeat protein 15/At3g58940/PEG3-like LRR" evidence="1">
    <location>
        <begin position="26"/>
        <end position="264"/>
    </location>
</feature>
<evidence type="ECO:0000313" key="2">
    <source>
        <dbReference type="EMBL" id="KAF3330508.1"/>
    </source>
</evidence>
<dbReference type="InterPro" id="IPR050232">
    <property type="entry name" value="FBL13/AtMIF1-like"/>
</dbReference>
<gene>
    <name evidence="2" type="ORF">FCM35_KLT03862</name>
</gene>
<accession>A0A833VPN9</accession>
<dbReference type="PANTHER" id="PTHR31900">
    <property type="entry name" value="F-BOX/RNI SUPERFAMILY PROTEIN-RELATED"/>
    <property type="match status" value="1"/>
</dbReference>
<organism evidence="2 3">
    <name type="scientific">Carex littledalei</name>
    <dbReference type="NCBI Taxonomy" id="544730"/>
    <lineage>
        <taxon>Eukaryota</taxon>
        <taxon>Viridiplantae</taxon>
        <taxon>Streptophyta</taxon>
        <taxon>Embryophyta</taxon>
        <taxon>Tracheophyta</taxon>
        <taxon>Spermatophyta</taxon>
        <taxon>Magnoliopsida</taxon>
        <taxon>Liliopsida</taxon>
        <taxon>Poales</taxon>
        <taxon>Cyperaceae</taxon>
        <taxon>Cyperoideae</taxon>
        <taxon>Cariceae</taxon>
        <taxon>Carex</taxon>
        <taxon>Carex subgen. Euthyceras</taxon>
    </lineage>
</organism>
<dbReference type="OrthoDB" id="582804at2759"/>
<dbReference type="AlphaFoldDB" id="A0A833VPN9"/>
<name>A0A833VPN9_9POAL</name>
<evidence type="ECO:0000259" key="1">
    <source>
        <dbReference type="Pfam" id="PF24758"/>
    </source>
</evidence>
<dbReference type="EMBL" id="SWLB01000013">
    <property type="protein sequence ID" value="KAF3330508.1"/>
    <property type="molecule type" value="Genomic_DNA"/>
</dbReference>